<reference evidence="2 3" key="1">
    <citation type="journal article" date="2007" name="Genome Res.">
        <title>Genome characteristics of facultatively symbiotic Frankia sp. strains reflect host range and host plant biogeography.</title>
        <authorList>
            <person name="Normand P."/>
            <person name="Lapierre P."/>
            <person name="Tisa L.S."/>
            <person name="Gogarten J.P."/>
            <person name="Alloisio N."/>
            <person name="Bagnarol E."/>
            <person name="Bassi C.A."/>
            <person name="Berry A.M."/>
            <person name="Bickhart D.M."/>
            <person name="Choisne N."/>
            <person name="Couloux A."/>
            <person name="Cournoyer B."/>
            <person name="Cruveiller S."/>
            <person name="Daubin V."/>
            <person name="Demange N."/>
            <person name="Francino M.P."/>
            <person name="Goltsman E."/>
            <person name="Huang Y."/>
            <person name="Kopp O.R."/>
            <person name="Labarre L."/>
            <person name="Lapidus A."/>
            <person name="Lavire C."/>
            <person name="Marechal J."/>
            <person name="Martinez M."/>
            <person name="Mastronunzio J.E."/>
            <person name="Mullin B.C."/>
            <person name="Niemann J."/>
            <person name="Pujic P."/>
            <person name="Rawnsley T."/>
            <person name="Rouy Z."/>
            <person name="Schenowitz C."/>
            <person name="Sellstedt A."/>
            <person name="Tavares F."/>
            <person name="Tomkins J.P."/>
            <person name="Vallenet D."/>
            <person name="Valverde C."/>
            <person name="Wall L.G."/>
            <person name="Wang Y."/>
            <person name="Medigue C."/>
            <person name="Benson D.R."/>
        </authorList>
    </citation>
    <scope>NUCLEOTIDE SEQUENCE [LARGE SCALE GENOMIC DNA]</scope>
    <source>
        <strain evidence="3">DSM 45986 / CECT 9034 / ACN14a</strain>
    </source>
</reference>
<sequence>MAHRGARPGDGCDRPGCCRGPRRVDRELTDRAARAANARPAPAAAAPAAAAPAVLPASLGSGHIAARSCRGFGTVFGPKTVLTPRLESVRF</sequence>
<dbReference type="AlphaFoldDB" id="Q0RN35"/>
<keyword evidence="3" id="KW-1185">Reference proteome</keyword>
<gene>
    <name evidence="2" type="ordered locus">FRAAL2409</name>
</gene>
<dbReference type="Proteomes" id="UP000000657">
    <property type="component" value="Chromosome"/>
</dbReference>
<organism evidence="2 3">
    <name type="scientific">Frankia alni (strain DSM 45986 / CECT 9034 / ACN14a)</name>
    <dbReference type="NCBI Taxonomy" id="326424"/>
    <lineage>
        <taxon>Bacteria</taxon>
        <taxon>Bacillati</taxon>
        <taxon>Actinomycetota</taxon>
        <taxon>Actinomycetes</taxon>
        <taxon>Frankiales</taxon>
        <taxon>Frankiaceae</taxon>
        <taxon>Frankia</taxon>
    </lineage>
</organism>
<protein>
    <submittedName>
        <fullName evidence="2">Uncharacterized protein</fullName>
    </submittedName>
</protein>
<dbReference type="KEGG" id="fal:FRAAL2409"/>
<dbReference type="EMBL" id="CT573213">
    <property type="protein sequence ID" value="CAJ61058.1"/>
    <property type="molecule type" value="Genomic_DNA"/>
</dbReference>
<accession>Q0RN35</accession>
<proteinExistence type="predicted"/>
<evidence type="ECO:0000256" key="1">
    <source>
        <dbReference type="SAM" id="MobiDB-lite"/>
    </source>
</evidence>
<name>Q0RN35_FRAAA</name>
<evidence type="ECO:0000313" key="3">
    <source>
        <dbReference type="Proteomes" id="UP000000657"/>
    </source>
</evidence>
<evidence type="ECO:0000313" key="2">
    <source>
        <dbReference type="EMBL" id="CAJ61058.1"/>
    </source>
</evidence>
<feature type="region of interest" description="Disordered" evidence="1">
    <location>
        <begin position="1"/>
        <end position="23"/>
    </location>
</feature>
<dbReference type="HOGENOM" id="CLU_2422622_0_0_11"/>
<dbReference type="STRING" id="326424.FRAAL2409"/>